<protein>
    <submittedName>
        <fullName evidence="1">Uncharacterized protein</fullName>
    </submittedName>
</protein>
<dbReference type="EMBL" id="SORI01000034">
    <property type="protein sequence ID" value="TDY52704.1"/>
    <property type="molecule type" value="Genomic_DNA"/>
</dbReference>
<dbReference type="AlphaFoldDB" id="A0A4R8M020"/>
<keyword evidence="2" id="KW-1185">Reference proteome</keyword>
<dbReference type="Proteomes" id="UP000295066">
    <property type="component" value="Unassembled WGS sequence"/>
</dbReference>
<accession>A0A4R8M020</accession>
<proteinExistence type="predicted"/>
<dbReference type="RefSeq" id="WP_133959196.1">
    <property type="nucleotide sequence ID" value="NZ_SORI01000034.1"/>
</dbReference>
<reference evidence="1 2" key="1">
    <citation type="submission" date="2019-03" db="EMBL/GenBank/DDBJ databases">
        <title>Genomic Encyclopedia of Type Strains, Phase IV (KMG-IV): sequencing the most valuable type-strain genomes for metagenomic binning, comparative biology and taxonomic classification.</title>
        <authorList>
            <person name="Goeker M."/>
        </authorList>
    </citation>
    <scope>NUCLEOTIDE SEQUENCE [LARGE SCALE GENOMIC DNA]</scope>
    <source>
        <strain evidence="1 2">DSM 25964</strain>
    </source>
</reference>
<evidence type="ECO:0000313" key="1">
    <source>
        <dbReference type="EMBL" id="TDY52704.1"/>
    </source>
</evidence>
<gene>
    <name evidence="1" type="ORF">C8D99_1342</name>
</gene>
<sequence length="272" mass="30396">MSTSAYFPESFLLLQQEGYLIRSCLATGLTQLRKAHVHNKGELYSALFNLSIGTERLMKAIMIIHHMLNNDLAVPTRVQLKGCGHDIKTLYSKCVAISSNEKAHVPAISTLDSTTREIVELLSEFAQSTRYHNLDALCSSASGKDPLQHINEILRMVIDGDVPASSARRISELRKRLASDMGDCFMIIAQGLDGSDLTLEQGLVLPALHEKAVPYIIVRLIQLLAPIKELIECLCDKAYKLSLSQPPFPQMHEFVNFLGVDLKYALHKKRWP</sequence>
<comment type="caution">
    <text evidence="1">The sequence shown here is derived from an EMBL/GenBank/DDBJ whole genome shotgun (WGS) entry which is preliminary data.</text>
</comment>
<name>A0A4R8M020_9BACT</name>
<evidence type="ECO:0000313" key="2">
    <source>
        <dbReference type="Proteomes" id="UP000295066"/>
    </source>
</evidence>
<dbReference type="OrthoDB" id="7057360at2"/>
<organism evidence="1 2">
    <name type="scientific">Aminivibrio pyruvatiphilus</name>
    <dbReference type="NCBI Taxonomy" id="1005740"/>
    <lineage>
        <taxon>Bacteria</taxon>
        <taxon>Thermotogati</taxon>
        <taxon>Synergistota</taxon>
        <taxon>Synergistia</taxon>
        <taxon>Synergistales</taxon>
        <taxon>Aminobacteriaceae</taxon>
        <taxon>Aminivibrio</taxon>
    </lineage>
</organism>